<dbReference type="RefSeq" id="WP_344569188.1">
    <property type="nucleotide sequence ID" value="NZ_BAAATG010000059.1"/>
</dbReference>
<organism evidence="1 2">
    <name type="scientific">Streptomyces atrovirens</name>
    <dbReference type="NCBI Taxonomy" id="285556"/>
    <lineage>
        <taxon>Bacteria</taxon>
        <taxon>Bacillati</taxon>
        <taxon>Actinomycetota</taxon>
        <taxon>Actinomycetes</taxon>
        <taxon>Kitasatosporales</taxon>
        <taxon>Streptomycetaceae</taxon>
        <taxon>Streptomyces</taxon>
    </lineage>
</organism>
<dbReference type="EMBL" id="JBHSKN010000012">
    <property type="protein sequence ID" value="MFC5241132.1"/>
    <property type="molecule type" value="Genomic_DNA"/>
</dbReference>
<sequence>MTAITDFAGEADAGDAPALRDCTPVKRLALIAFLVHKAGMRVRDDLATMFCKRVATKIKKARTELEEIRLAEREIAEALLGNYRVVLKDIDADGPAQPALAKAAEMTAETRAAVEGLDDEVVRRLGGKVSPVLLAFVEDLVTGHAESVGICWTVFSRSSS</sequence>
<name>A0ABW0DQK0_9ACTN</name>
<keyword evidence="2" id="KW-1185">Reference proteome</keyword>
<proteinExistence type="predicted"/>
<dbReference type="Proteomes" id="UP001596035">
    <property type="component" value="Unassembled WGS sequence"/>
</dbReference>
<evidence type="ECO:0000313" key="1">
    <source>
        <dbReference type="EMBL" id="MFC5241132.1"/>
    </source>
</evidence>
<accession>A0ABW0DQK0</accession>
<reference evidence="2" key="1">
    <citation type="journal article" date="2019" name="Int. J. Syst. Evol. Microbiol.">
        <title>The Global Catalogue of Microorganisms (GCM) 10K type strain sequencing project: providing services to taxonomists for standard genome sequencing and annotation.</title>
        <authorList>
            <consortium name="The Broad Institute Genomics Platform"/>
            <consortium name="The Broad Institute Genome Sequencing Center for Infectious Disease"/>
            <person name="Wu L."/>
            <person name="Ma J."/>
        </authorList>
    </citation>
    <scope>NUCLEOTIDE SEQUENCE [LARGE SCALE GENOMIC DNA]</scope>
    <source>
        <strain evidence="2">CGMCC 4.7131</strain>
    </source>
</reference>
<protein>
    <submittedName>
        <fullName evidence="1">Uncharacterized protein</fullName>
    </submittedName>
</protein>
<evidence type="ECO:0000313" key="2">
    <source>
        <dbReference type="Proteomes" id="UP001596035"/>
    </source>
</evidence>
<gene>
    <name evidence="1" type="ORF">ACFPWV_14595</name>
</gene>
<comment type="caution">
    <text evidence="1">The sequence shown here is derived from an EMBL/GenBank/DDBJ whole genome shotgun (WGS) entry which is preliminary data.</text>
</comment>